<protein>
    <submittedName>
        <fullName evidence="8">Paraquat-inducible protein A</fullName>
    </submittedName>
</protein>
<keyword evidence="2" id="KW-1003">Cell membrane</keyword>
<evidence type="ECO:0000256" key="3">
    <source>
        <dbReference type="ARBA" id="ARBA00022519"/>
    </source>
</evidence>
<feature type="transmembrane region" description="Helical" evidence="7">
    <location>
        <begin position="179"/>
        <end position="198"/>
    </location>
</feature>
<evidence type="ECO:0000256" key="7">
    <source>
        <dbReference type="SAM" id="Phobius"/>
    </source>
</evidence>
<sequence>MNTTTDSALNAPGLRAAAHGLAVCLVCHQLCRLHGSHGRCPRCGESVYLRKPGSVAKCWSFLIAAALLYLPANMLPVMSSNSISVRQSDTIMSGVIYLWTQGSWPLALVVFVASIMVPLLKILVLLLLLISVQRRSVRQPMQRLKLYHLVEFVGRWSMLDIYAVATLAALVQLQALGTIYAGPGAAAFGGVVVCTMLASQSFDPRLIWDPIAEHAATAGGDDGRA</sequence>
<dbReference type="EMBL" id="JBHSBU010000001">
    <property type="protein sequence ID" value="MFC4158370.1"/>
    <property type="molecule type" value="Genomic_DNA"/>
</dbReference>
<dbReference type="PANTHER" id="PTHR30462:SF3">
    <property type="entry name" value="INTERMEMBRANE TRANSPORT PROTEIN PQIA"/>
    <property type="match status" value="1"/>
</dbReference>
<dbReference type="RefSeq" id="WP_378160968.1">
    <property type="nucleotide sequence ID" value="NZ_JBHSBU010000001.1"/>
</dbReference>
<feature type="transmembrane region" description="Helical" evidence="7">
    <location>
        <begin position="106"/>
        <end position="132"/>
    </location>
</feature>
<evidence type="ECO:0000256" key="2">
    <source>
        <dbReference type="ARBA" id="ARBA00022475"/>
    </source>
</evidence>
<proteinExistence type="predicted"/>
<keyword evidence="9" id="KW-1185">Reference proteome</keyword>
<dbReference type="PANTHER" id="PTHR30462">
    <property type="entry name" value="INTERMEMBRANE TRANSPORT PROTEIN PQIB-RELATED"/>
    <property type="match status" value="1"/>
</dbReference>
<reference evidence="9" key="1">
    <citation type="journal article" date="2019" name="Int. J. Syst. Evol. Microbiol.">
        <title>The Global Catalogue of Microorganisms (GCM) 10K type strain sequencing project: providing services to taxonomists for standard genome sequencing and annotation.</title>
        <authorList>
            <consortium name="The Broad Institute Genomics Platform"/>
            <consortium name="The Broad Institute Genome Sequencing Center for Infectious Disease"/>
            <person name="Wu L."/>
            <person name="Ma J."/>
        </authorList>
    </citation>
    <scope>NUCLEOTIDE SEQUENCE [LARGE SCALE GENOMIC DNA]</scope>
    <source>
        <strain evidence="9">LMG 29894</strain>
    </source>
</reference>
<evidence type="ECO:0000313" key="9">
    <source>
        <dbReference type="Proteomes" id="UP001595791"/>
    </source>
</evidence>
<dbReference type="InterPro" id="IPR007498">
    <property type="entry name" value="PqiA-like"/>
</dbReference>
<evidence type="ECO:0000256" key="1">
    <source>
        <dbReference type="ARBA" id="ARBA00004533"/>
    </source>
</evidence>
<evidence type="ECO:0000256" key="4">
    <source>
        <dbReference type="ARBA" id="ARBA00022692"/>
    </source>
</evidence>
<gene>
    <name evidence="8" type="ORF">ACFOW7_03250</name>
</gene>
<organism evidence="8 9">
    <name type="scientific">Chitinimonas lacunae</name>
    <dbReference type="NCBI Taxonomy" id="1963018"/>
    <lineage>
        <taxon>Bacteria</taxon>
        <taxon>Pseudomonadati</taxon>
        <taxon>Pseudomonadota</taxon>
        <taxon>Betaproteobacteria</taxon>
        <taxon>Neisseriales</taxon>
        <taxon>Chitinibacteraceae</taxon>
        <taxon>Chitinimonas</taxon>
    </lineage>
</organism>
<dbReference type="Proteomes" id="UP001595791">
    <property type="component" value="Unassembled WGS sequence"/>
</dbReference>
<evidence type="ECO:0000313" key="8">
    <source>
        <dbReference type="EMBL" id="MFC4158370.1"/>
    </source>
</evidence>
<name>A0ABV8MM52_9NEIS</name>
<comment type="caution">
    <text evidence="8">The sequence shown here is derived from an EMBL/GenBank/DDBJ whole genome shotgun (WGS) entry which is preliminary data.</text>
</comment>
<dbReference type="InterPro" id="IPR051800">
    <property type="entry name" value="PqiA-PqiB_transport"/>
</dbReference>
<feature type="transmembrane region" description="Helical" evidence="7">
    <location>
        <begin position="58"/>
        <end position="78"/>
    </location>
</feature>
<feature type="transmembrane region" description="Helical" evidence="7">
    <location>
        <begin position="153"/>
        <end position="173"/>
    </location>
</feature>
<dbReference type="Pfam" id="PF04403">
    <property type="entry name" value="PqiA"/>
    <property type="match status" value="1"/>
</dbReference>
<comment type="subcellular location">
    <subcellularLocation>
        <location evidence="1">Cell inner membrane</location>
    </subcellularLocation>
</comment>
<keyword evidence="3" id="KW-0997">Cell inner membrane</keyword>
<evidence type="ECO:0000256" key="6">
    <source>
        <dbReference type="ARBA" id="ARBA00023136"/>
    </source>
</evidence>
<accession>A0ABV8MM52</accession>
<evidence type="ECO:0000256" key="5">
    <source>
        <dbReference type="ARBA" id="ARBA00022989"/>
    </source>
</evidence>
<keyword evidence="4 7" id="KW-0812">Transmembrane</keyword>
<keyword evidence="6 7" id="KW-0472">Membrane</keyword>
<keyword evidence="5 7" id="KW-1133">Transmembrane helix</keyword>